<feature type="compositionally biased region" description="Polar residues" evidence="1">
    <location>
        <begin position="16"/>
        <end position="29"/>
    </location>
</feature>
<dbReference type="Proteomes" id="UP000001396">
    <property type="component" value="Unassembled WGS sequence"/>
</dbReference>
<sequence length="29" mass="3166">MGAINSIPDKMAANQKAMQSEMQSKQVDL</sequence>
<dbReference type="RefSeq" id="XP_020430535.1">
    <property type="nucleotide sequence ID" value="XM_020579860.1"/>
</dbReference>
<name>D3BKI0_HETP5</name>
<accession>D3BKI0</accession>
<evidence type="ECO:0000313" key="2">
    <source>
        <dbReference type="EMBL" id="EFA78410.1"/>
    </source>
</evidence>
<dbReference type="InParanoid" id="D3BKI0"/>
<keyword evidence="3" id="KW-1185">Reference proteome</keyword>
<protein>
    <submittedName>
        <fullName evidence="2">Uncharacterized protein</fullName>
    </submittedName>
</protein>
<evidence type="ECO:0000313" key="3">
    <source>
        <dbReference type="Proteomes" id="UP000001396"/>
    </source>
</evidence>
<comment type="caution">
    <text evidence="2">The sequence shown here is derived from an EMBL/GenBank/DDBJ whole genome shotgun (WGS) entry which is preliminary data.</text>
</comment>
<feature type="region of interest" description="Disordered" evidence="1">
    <location>
        <begin position="1"/>
        <end position="29"/>
    </location>
</feature>
<organism evidence="2 3">
    <name type="scientific">Heterostelium pallidum (strain ATCC 26659 / Pp 5 / PN500)</name>
    <name type="common">Cellular slime mold</name>
    <name type="synonym">Polysphondylium pallidum</name>
    <dbReference type="NCBI Taxonomy" id="670386"/>
    <lineage>
        <taxon>Eukaryota</taxon>
        <taxon>Amoebozoa</taxon>
        <taxon>Evosea</taxon>
        <taxon>Eumycetozoa</taxon>
        <taxon>Dictyostelia</taxon>
        <taxon>Acytosteliales</taxon>
        <taxon>Acytosteliaceae</taxon>
        <taxon>Heterostelium</taxon>
    </lineage>
</organism>
<reference evidence="2 3" key="1">
    <citation type="journal article" date="2011" name="Genome Res.">
        <title>Phylogeny-wide analysis of social amoeba genomes highlights ancient origins for complex intercellular communication.</title>
        <authorList>
            <person name="Heidel A.J."/>
            <person name="Lawal H.M."/>
            <person name="Felder M."/>
            <person name="Schilde C."/>
            <person name="Helps N.R."/>
            <person name="Tunggal B."/>
            <person name="Rivero F."/>
            <person name="John U."/>
            <person name="Schleicher M."/>
            <person name="Eichinger L."/>
            <person name="Platzer M."/>
            <person name="Noegel A.A."/>
            <person name="Schaap P."/>
            <person name="Gloeckner G."/>
        </authorList>
    </citation>
    <scope>NUCLEOTIDE SEQUENCE [LARGE SCALE GENOMIC DNA]</scope>
    <source>
        <strain evidence="3">ATCC 26659 / Pp 5 / PN500</strain>
    </source>
</reference>
<dbReference type="GeneID" id="31364537"/>
<evidence type="ECO:0000256" key="1">
    <source>
        <dbReference type="SAM" id="MobiDB-lite"/>
    </source>
</evidence>
<gene>
    <name evidence="2" type="ORF">PPL_09061</name>
</gene>
<dbReference type="AlphaFoldDB" id="D3BKI0"/>
<proteinExistence type="predicted"/>
<dbReference type="EMBL" id="ADBJ01000038">
    <property type="protein sequence ID" value="EFA78410.1"/>
    <property type="molecule type" value="Genomic_DNA"/>
</dbReference>